<dbReference type="Pfam" id="PF01887">
    <property type="entry name" value="SAM_HAT_N"/>
    <property type="match status" value="1"/>
</dbReference>
<evidence type="ECO:0000256" key="2">
    <source>
        <dbReference type="ARBA" id="ARBA00024035"/>
    </source>
</evidence>
<dbReference type="InterPro" id="IPR046470">
    <property type="entry name" value="SAM_HAT_C"/>
</dbReference>
<comment type="caution">
    <text evidence="5">The sequence shown here is derived from an EMBL/GenBank/DDBJ whole genome shotgun (WGS) entry which is preliminary data.</text>
</comment>
<name>A0A919JPT8_9ACTN</name>
<dbReference type="InterPro" id="IPR002747">
    <property type="entry name" value="SAM_OH_AdoTrfase"/>
</dbReference>
<keyword evidence="6" id="KW-1185">Reference proteome</keyword>
<feature type="domain" description="S-adenosyl-l-methionine hydroxide adenosyltransferase C-terminal" evidence="4">
    <location>
        <begin position="200"/>
        <end position="279"/>
    </location>
</feature>
<comment type="similarity">
    <text evidence="2">Belongs to the SAM hydrolase / SAM-dependent halogenase family.</text>
</comment>
<dbReference type="InterPro" id="IPR023228">
    <property type="entry name" value="SAM_OH_AdoTrfase_N_sf"/>
</dbReference>
<dbReference type="Gene3D" id="3.40.50.10790">
    <property type="entry name" value="S-adenosyl-l-methionine hydroxide adenosyltransferase, N-terminal"/>
    <property type="match status" value="1"/>
</dbReference>
<dbReference type="PANTHER" id="PTHR35092">
    <property type="entry name" value="CHLORINASE MJ1651"/>
    <property type="match status" value="1"/>
</dbReference>
<evidence type="ECO:0000259" key="4">
    <source>
        <dbReference type="Pfam" id="PF20257"/>
    </source>
</evidence>
<accession>A0A919JPT8</accession>
<feature type="domain" description="S-adenosyl-l-methionine hydroxide adenosyltransferase N-terminal" evidence="3">
    <location>
        <begin position="29"/>
        <end position="174"/>
    </location>
</feature>
<evidence type="ECO:0000313" key="5">
    <source>
        <dbReference type="EMBL" id="GIE53252.1"/>
    </source>
</evidence>
<dbReference type="SUPFAM" id="SSF101852">
    <property type="entry name" value="Bacterial fluorinating enzyme, C-terminal domain"/>
    <property type="match status" value="1"/>
</dbReference>
<dbReference type="InterPro" id="IPR046469">
    <property type="entry name" value="SAM_HAT_N"/>
</dbReference>
<dbReference type="PIRSF" id="PIRSF006779">
    <property type="entry name" value="UCP006779"/>
    <property type="match status" value="1"/>
</dbReference>
<evidence type="ECO:0008006" key="7">
    <source>
        <dbReference type="Google" id="ProtNLM"/>
    </source>
</evidence>
<dbReference type="SUPFAM" id="SSF102522">
    <property type="entry name" value="Bacterial fluorinating enzyme, N-terminal domain"/>
    <property type="match status" value="1"/>
</dbReference>
<keyword evidence="1" id="KW-0949">S-adenosyl-L-methionine</keyword>
<protein>
    <recommendedName>
        <fullName evidence="7">SAM-dependent chlorinase/fluorinase</fullName>
    </recommendedName>
</protein>
<proteinExistence type="inferred from homology"/>
<gene>
    <name evidence="5" type="ORF">Ani05nite_67860</name>
</gene>
<sequence>MPPDAPGGVPDTERAGAVTWTTMGGYGWISFTTDYGTFDGFAAACRGVIARIAPEVRINDITHHVPPADVPRGAAVLAQTAPHLPASVHLAVVDPGVGTQRRGIAVGTPGGVLVGPDNGLLIWAAEALGGIDTVVELANKEWLLGDVSRTFHGRDVFAPAAARLALGAPLSEAGPAVAPATLVRLPDPIVAVGDGWIESEVVTVDRFGNVQLAAGGGTLAGLGPDLVIGGIKARRAQTFAEAQPGEMIVYEDSAGRVAIAVNGGRAVVLLSVRPGDVVRVAER</sequence>
<dbReference type="AlphaFoldDB" id="A0A919JPT8"/>
<dbReference type="Gene3D" id="2.40.30.90">
    <property type="entry name" value="Bacterial fluorinating enzyme like"/>
    <property type="match status" value="1"/>
</dbReference>
<dbReference type="Proteomes" id="UP000647172">
    <property type="component" value="Unassembled WGS sequence"/>
</dbReference>
<dbReference type="PANTHER" id="PTHR35092:SF1">
    <property type="entry name" value="CHLORINASE MJ1651"/>
    <property type="match status" value="1"/>
</dbReference>
<dbReference type="Pfam" id="PF20257">
    <property type="entry name" value="SAM_HAT_C"/>
    <property type="match status" value="1"/>
</dbReference>
<dbReference type="InterPro" id="IPR023227">
    <property type="entry name" value="SAM_OH_AdoTrfase_C_sf"/>
</dbReference>
<dbReference type="EMBL" id="BOMQ01000081">
    <property type="protein sequence ID" value="GIE53252.1"/>
    <property type="molecule type" value="Genomic_DNA"/>
</dbReference>
<evidence type="ECO:0000259" key="3">
    <source>
        <dbReference type="Pfam" id="PF01887"/>
    </source>
</evidence>
<evidence type="ECO:0000256" key="1">
    <source>
        <dbReference type="ARBA" id="ARBA00022691"/>
    </source>
</evidence>
<reference evidence="5" key="1">
    <citation type="submission" date="2021-01" db="EMBL/GenBank/DDBJ databases">
        <title>Whole genome shotgun sequence of Actinoplanes nipponensis NBRC 14063.</title>
        <authorList>
            <person name="Komaki H."/>
            <person name="Tamura T."/>
        </authorList>
    </citation>
    <scope>NUCLEOTIDE SEQUENCE</scope>
    <source>
        <strain evidence="5">NBRC 14063</strain>
    </source>
</reference>
<evidence type="ECO:0000313" key="6">
    <source>
        <dbReference type="Proteomes" id="UP000647172"/>
    </source>
</evidence>
<organism evidence="5 6">
    <name type="scientific">Actinoplanes nipponensis</name>
    <dbReference type="NCBI Taxonomy" id="135950"/>
    <lineage>
        <taxon>Bacteria</taxon>
        <taxon>Bacillati</taxon>
        <taxon>Actinomycetota</taxon>
        <taxon>Actinomycetes</taxon>
        <taxon>Micromonosporales</taxon>
        <taxon>Micromonosporaceae</taxon>
        <taxon>Actinoplanes</taxon>
    </lineage>
</organism>